<reference evidence="5 6" key="1">
    <citation type="submission" date="2019-07" db="EMBL/GenBank/DDBJ databases">
        <title>Genomic Encyclopedia of Type Strains, Phase I: the one thousand microbial genomes (KMG-I) project.</title>
        <authorList>
            <person name="Kyrpides N."/>
        </authorList>
    </citation>
    <scope>NUCLEOTIDE SEQUENCE [LARGE SCALE GENOMIC DNA]</scope>
    <source>
        <strain evidence="5 6">DSM 16647</strain>
    </source>
</reference>
<name>A0A5S5AUM1_9FIRM</name>
<feature type="domain" description="Prephenate/arogenate dehydrogenase" evidence="4">
    <location>
        <begin position="4"/>
        <end position="296"/>
    </location>
</feature>
<evidence type="ECO:0000256" key="1">
    <source>
        <dbReference type="ARBA" id="ARBA00007964"/>
    </source>
</evidence>
<evidence type="ECO:0000313" key="5">
    <source>
        <dbReference type="EMBL" id="TYP56141.1"/>
    </source>
</evidence>
<dbReference type="SUPFAM" id="SSF48179">
    <property type="entry name" value="6-phosphogluconate dehydrogenase C-terminal domain-like"/>
    <property type="match status" value="1"/>
</dbReference>
<dbReference type="RefSeq" id="WP_148866843.1">
    <property type="nucleotide sequence ID" value="NZ_VNHO01000009.1"/>
</dbReference>
<dbReference type="GO" id="GO:0006571">
    <property type="term" value="P:tyrosine biosynthetic process"/>
    <property type="evidence" value="ECO:0007669"/>
    <property type="project" value="InterPro"/>
</dbReference>
<dbReference type="PANTHER" id="PTHR21363:SF0">
    <property type="entry name" value="PREPHENATE DEHYDROGENASE [NADP(+)]"/>
    <property type="match status" value="1"/>
</dbReference>
<evidence type="ECO:0000313" key="6">
    <source>
        <dbReference type="Proteomes" id="UP000322294"/>
    </source>
</evidence>
<dbReference type="SUPFAM" id="SSF51735">
    <property type="entry name" value="NAD(P)-binding Rossmann-fold domains"/>
    <property type="match status" value="1"/>
</dbReference>
<dbReference type="GO" id="GO:0008977">
    <property type="term" value="F:prephenate dehydrogenase (NAD+) activity"/>
    <property type="evidence" value="ECO:0007669"/>
    <property type="project" value="InterPro"/>
</dbReference>
<comment type="pathway">
    <text evidence="3">Amino-acid biosynthesis.</text>
</comment>
<sequence>MSVSTVAVAGLGIIGGSLARVFKSVGFEVLGIDSDDGTLSAAASEGVVSEDSFNINSADESGFRALKRADVVFICTPVLSIVPVVRKLAPFIKRGAVLTDTGSTKRVVVNSVKEVLPKGVAFVGGHPMAGSQYSGYGFSRVDLFSKRPYILTPTEETPPEAVETLKALILKTGAAPHIMTPEEHDRIVAAVSHLPQVIATSLVNAVRESDSGSGYLKLAGKGYKDTTRIASSAAGIWVDILLTNKDEVLTMISIFSRQLGELRRAIESSSAPDIRSIFERARQYGNGRSEGFGCNDRR</sequence>
<dbReference type="EMBL" id="VNHO01000009">
    <property type="protein sequence ID" value="TYP56141.1"/>
    <property type="molecule type" value="Genomic_DNA"/>
</dbReference>
<dbReference type="Pfam" id="PF20463">
    <property type="entry name" value="PDH_C"/>
    <property type="match status" value="1"/>
</dbReference>
<dbReference type="InterPro" id="IPR046825">
    <property type="entry name" value="PDH_C"/>
</dbReference>
<proteinExistence type="inferred from homology"/>
<dbReference type="Gene3D" id="3.40.50.720">
    <property type="entry name" value="NAD(P)-binding Rossmann-like Domain"/>
    <property type="match status" value="1"/>
</dbReference>
<dbReference type="GO" id="GO:0070403">
    <property type="term" value="F:NAD+ binding"/>
    <property type="evidence" value="ECO:0007669"/>
    <property type="project" value="InterPro"/>
</dbReference>
<dbReference type="GO" id="GO:0004665">
    <property type="term" value="F:prephenate dehydrogenase (NADP+) activity"/>
    <property type="evidence" value="ECO:0007669"/>
    <property type="project" value="InterPro"/>
</dbReference>
<protein>
    <submittedName>
        <fullName evidence="5">Prephenate dehydrogenase</fullName>
    </submittedName>
</protein>
<dbReference type="Gene3D" id="1.10.3660.10">
    <property type="entry name" value="6-phosphogluconate dehydrogenase C-terminal like domain"/>
    <property type="match status" value="1"/>
</dbReference>
<comment type="caution">
    <text evidence="5">The sequence shown here is derived from an EMBL/GenBank/DDBJ whole genome shotgun (WGS) entry which is preliminary data.</text>
</comment>
<dbReference type="Pfam" id="PF02153">
    <property type="entry name" value="PDH_N"/>
    <property type="match status" value="1"/>
</dbReference>
<dbReference type="OrthoDB" id="9802008at2"/>
<evidence type="ECO:0000256" key="2">
    <source>
        <dbReference type="ARBA" id="ARBA00023002"/>
    </source>
</evidence>
<keyword evidence="6" id="KW-1185">Reference proteome</keyword>
<dbReference type="InterPro" id="IPR036291">
    <property type="entry name" value="NAD(P)-bd_dom_sf"/>
</dbReference>
<evidence type="ECO:0000259" key="4">
    <source>
        <dbReference type="PROSITE" id="PS51176"/>
    </source>
</evidence>
<dbReference type="InterPro" id="IPR046826">
    <property type="entry name" value="PDH_N"/>
</dbReference>
<dbReference type="Proteomes" id="UP000322294">
    <property type="component" value="Unassembled WGS sequence"/>
</dbReference>
<dbReference type="FunFam" id="3.40.50.720:FF:000208">
    <property type="entry name" value="Prephenate dehydrogenase"/>
    <property type="match status" value="1"/>
</dbReference>
<keyword evidence="2" id="KW-0560">Oxidoreductase</keyword>
<dbReference type="AlphaFoldDB" id="A0A5S5AUM1"/>
<dbReference type="InterPro" id="IPR003099">
    <property type="entry name" value="Prephen_DH"/>
</dbReference>
<dbReference type="PANTHER" id="PTHR21363">
    <property type="entry name" value="PREPHENATE DEHYDROGENASE"/>
    <property type="match status" value="1"/>
</dbReference>
<dbReference type="InterPro" id="IPR008927">
    <property type="entry name" value="6-PGluconate_DH-like_C_sf"/>
</dbReference>
<accession>A0A5S5AUM1</accession>
<evidence type="ECO:0000256" key="3">
    <source>
        <dbReference type="ARBA" id="ARBA00029440"/>
    </source>
</evidence>
<organism evidence="5 6">
    <name type="scientific">Thermosediminibacter litoriperuensis</name>
    <dbReference type="NCBI Taxonomy" id="291989"/>
    <lineage>
        <taxon>Bacteria</taxon>
        <taxon>Bacillati</taxon>
        <taxon>Bacillota</taxon>
        <taxon>Clostridia</taxon>
        <taxon>Thermosediminibacterales</taxon>
        <taxon>Thermosediminibacteraceae</taxon>
        <taxon>Thermosediminibacter</taxon>
    </lineage>
</organism>
<comment type="similarity">
    <text evidence="1">Belongs to the prephenate/arogenate dehydrogenase family.</text>
</comment>
<dbReference type="InterPro" id="IPR050812">
    <property type="entry name" value="Preph/Arog_dehydrog"/>
</dbReference>
<gene>
    <name evidence="5" type="ORF">LZ11_01064</name>
</gene>
<dbReference type="PROSITE" id="PS51176">
    <property type="entry name" value="PDH_ADH"/>
    <property type="match status" value="1"/>
</dbReference>